<evidence type="ECO:0000313" key="1">
    <source>
        <dbReference type="EMBL" id="EPN30239.1"/>
    </source>
</evidence>
<sequence length="100" mass="10361">MPKGVDRDSQAYQAGVSKLMTASQLIGALTAAATGGDASAAAAVTANSTQYNNLDHPSAERLLDELQGCRASNGCSEQNIRSIIADYEKLSSERSTAINA</sequence>
<reference evidence="1 2" key="1">
    <citation type="journal article" date="2013" name="PLoS Pathog.">
        <title>Genomic analysis of the Kiwifruit pathogen Pseudomonas syringae pv. actinidiae provides insight into the origins of an emergent plant disease.</title>
        <authorList>
            <person name="McCann H.C."/>
            <person name="Rikkerink E.H."/>
            <person name="Bertels F."/>
            <person name="Fiers M."/>
            <person name="Lu A."/>
            <person name="Rees-George J."/>
            <person name="Andersen M.T."/>
            <person name="Gleave A.P."/>
            <person name="Haubold B."/>
            <person name="Wohlers M.W."/>
            <person name="Guttman D.S."/>
            <person name="Wang P.W."/>
            <person name="Straub C."/>
            <person name="Vanneste J.L."/>
            <person name="Rainey P.B."/>
            <person name="Templeton M.D."/>
        </authorList>
    </citation>
    <scope>NUCLEOTIDE SEQUENCE [LARGE SCALE GENOMIC DNA]</scope>
    <source>
        <strain evidence="1 2">ICMP 19096</strain>
    </source>
</reference>
<feature type="non-terminal residue" evidence="1">
    <location>
        <position position="100"/>
    </location>
</feature>
<name>A0A656JIY3_PSESF</name>
<dbReference type="Proteomes" id="UP000018849">
    <property type="component" value="Unassembled WGS sequence"/>
</dbReference>
<gene>
    <name evidence="1" type="ORF">A245_45858</name>
</gene>
<dbReference type="AlphaFoldDB" id="A0A656JIY3"/>
<dbReference type="EMBL" id="AOKF01003889">
    <property type="protein sequence ID" value="EPN30239.1"/>
    <property type="molecule type" value="Genomic_DNA"/>
</dbReference>
<accession>A0A656JIY3</accession>
<proteinExistence type="predicted"/>
<organism evidence="1 2">
    <name type="scientific">Pseudomonas syringae pv. actinidiae ICMP 19096</name>
    <dbReference type="NCBI Taxonomy" id="1194405"/>
    <lineage>
        <taxon>Bacteria</taxon>
        <taxon>Pseudomonadati</taxon>
        <taxon>Pseudomonadota</taxon>
        <taxon>Gammaproteobacteria</taxon>
        <taxon>Pseudomonadales</taxon>
        <taxon>Pseudomonadaceae</taxon>
        <taxon>Pseudomonas</taxon>
        <taxon>Pseudomonas syringae</taxon>
    </lineage>
</organism>
<protein>
    <submittedName>
        <fullName evidence="1">Hemagglutinin</fullName>
    </submittedName>
</protein>
<evidence type="ECO:0000313" key="2">
    <source>
        <dbReference type="Proteomes" id="UP000018849"/>
    </source>
</evidence>
<comment type="caution">
    <text evidence="1">The sequence shown here is derived from an EMBL/GenBank/DDBJ whole genome shotgun (WGS) entry which is preliminary data.</text>
</comment>